<evidence type="ECO:0000256" key="1">
    <source>
        <dbReference type="SAM" id="MobiDB-lite"/>
    </source>
</evidence>
<dbReference type="EMBL" id="WJQU01000001">
    <property type="protein sequence ID" value="KAJ6649118.1"/>
    <property type="molecule type" value="Genomic_DNA"/>
</dbReference>
<evidence type="ECO:0000313" key="2">
    <source>
        <dbReference type="EMBL" id="KAJ6649118.1"/>
    </source>
</evidence>
<sequence length="191" mass="21542">MRTGWKHLRTNDHAKSHVVSPGMYFKPGTNEAESTISKAPSLSLIKRCKTASFSTGFNEQTPLPYSVVLLVENPLGRKQDEVSYHRNDKPEQTTSHKTRSNFTSSFCPSEFVIKKLETEINNFESPQRCDSRQKQISHSSTKQNHNRSKNTSLRTSILTLLLAAKILGKPKSIYKSVGSNEKHVLPLQRSS</sequence>
<reference evidence="2" key="1">
    <citation type="submission" date="2022-07" db="EMBL/GenBank/DDBJ databases">
        <authorList>
            <person name="Trinca V."/>
            <person name="Uliana J.V.C."/>
            <person name="Torres T.T."/>
            <person name="Ward R.J."/>
            <person name="Monesi N."/>
        </authorList>
    </citation>
    <scope>NUCLEOTIDE SEQUENCE</scope>
    <source>
        <strain evidence="2">HSMRA1968</strain>
        <tissue evidence="2">Whole embryos</tissue>
    </source>
</reference>
<name>A0A9Q0S9I8_9DIPT</name>
<proteinExistence type="predicted"/>
<dbReference type="Proteomes" id="UP001151699">
    <property type="component" value="Chromosome A"/>
</dbReference>
<keyword evidence="3" id="KW-1185">Reference proteome</keyword>
<evidence type="ECO:0000313" key="3">
    <source>
        <dbReference type="Proteomes" id="UP001151699"/>
    </source>
</evidence>
<organism evidence="2 3">
    <name type="scientific">Pseudolycoriella hygida</name>
    <dbReference type="NCBI Taxonomy" id="35572"/>
    <lineage>
        <taxon>Eukaryota</taxon>
        <taxon>Metazoa</taxon>
        <taxon>Ecdysozoa</taxon>
        <taxon>Arthropoda</taxon>
        <taxon>Hexapoda</taxon>
        <taxon>Insecta</taxon>
        <taxon>Pterygota</taxon>
        <taxon>Neoptera</taxon>
        <taxon>Endopterygota</taxon>
        <taxon>Diptera</taxon>
        <taxon>Nematocera</taxon>
        <taxon>Sciaroidea</taxon>
        <taxon>Sciaridae</taxon>
        <taxon>Pseudolycoriella</taxon>
    </lineage>
</organism>
<feature type="region of interest" description="Disordered" evidence="1">
    <location>
        <begin position="124"/>
        <end position="151"/>
    </location>
</feature>
<comment type="caution">
    <text evidence="2">The sequence shown here is derived from an EMBL/GenBank/DDBJ whole genome shotgun (WGS) entry which is preliminary data.</text>
</comment>
<feature type="compositionally biased region" description="Polar residues" evidence="1">
    <location>
        <begin position="134"/>
        <end position="143"/>
    </location>
</feature>
<gene>
    <name evidence="2" type="ORF">Bhyg_04351</name>
</gene>
<accession>A0A9Q0S9I8</accession>
<dbReference type="AlphaFoldDB" id="A0A9Q0S9I8"/>
<protein>
    <submittedName>
        <fullName evidence="2">Uncharacterized protein</fullName>
    </submittedName>
</protein>